<comment type="caution">
    <text evidence="2">The sequence shown here is derived from an EMBL/GenBank/DDBJ whole genome shotgun (WGS) entry which is preliminary data.</text>
</comment>
<proteinExistence type="predicted"/>
<accession>A0A6V7H769</accession>
<reference evidence="2" key="1">
    <citation type="submission" date="2020-07" db="EMBL/GenBank/DDBJ databases">
        <authorList>
            <person name="Nazaruddin N."/>
        </authorList>
    </citation>
    <scope>NUCLEOTIDE SEQUENCE</scope>
</reference>
<sequence>YHLAVGLGSEGSRSPGIVIGSPLSPNRFQSVDFAGSGPHPAGPKKLGKVSTVAVGPLGVCRGADDRTDSCEFGHLFQFSRDFCMAQVMRARDHPFYALSSILGSSPFDRSYPQKPFRKLSAVSYEDLDSREKKGPHSLGGGDAGSNRC</sequence>
<feature type="non-terminal residue" evidence="2">
    <location>
        <position position="148"/>
    </location>
</feature>
<evidence type="ECO:0000313" key="3">
    <source>
        <dbReference type="Proteomes" id="UP000752696"/>
    </source>
</evidence>
<feature type="compositionally biased region" description="Gly residues" evidence="1">
    <location>
        <begin position="137"/>
        <end position="148"/>
    </location>
</feature>
<evidence type="ECO:0000313" key="2">
    <source>
        <dbReference type="EMBL" id="CAD1475173.1"/>
    </source>
</evidence>
<protein>
    <submittedName>
        <fullName evidence="2">Uncharacterized protein</fullName>
    </submittedName>
</protein>
<gene>
    <name evidence="2" type="ORF">MHI_LOCUS524614</name>
</gene>
<keyword evidence="3" id="KW-1185">Reference proteome</keyword>
<dbReference type="Proteomes" id="UP000752696">
    <property type="component" value="Unassembled WGS sequence"/>
</dbReference>
<dbReference type="AlphaFoldDB" id="A0A6V7H769"/>
<feature type="region of interest" description="Disordered" evidence="1">
    <location>
        <begin position="124"/>
        <end position="148"/>
    </location>
</feature>
<dbReference type="OrthoDB" id="10456512at2759"/>
<organism evidence="2 3">
    <name type="scientific">Heterotrigona itama</name>
    <dbReference type="NCBI Taxonomy" id="395501"/>
    <lineage>
        <taxon>Eukaryota</taxon>
        <taxon>Metazoa</taxon>
        <taxon>Ecdysozoa</taxon>
        <taxon>Arthropoda</taxon>
        <taxon>Hexapoda</taxon>
        <taxon>Insecta</taxon>
        <taxon>Pterygota</taxon>
        <taxon>Neoptera</taxon>
        <taxon>Endopterygota</taxon>
        <taxon>Hymenoptera</taxon>
        <taxon>Apocrita</taxon>
        <taxon>Aculeata</taxon>
        <taxon>Apoidea</taxon>
        <taxon>Anthophila</taxon>
        <taxon>Apidae</taxon>
        <taxon>Heterotrigona</taxon>
    </lineage>
</organism>
<name>A0A6V7H769_9HYME</name>
<evidence type="ECO:0000256" key="1">
    <source>
        <dbReference type="SAM" id="MobiDB-lite"/>
    </source>
</evidence>
<dbReference type="EMBL" id="CAJDYZ010008235">
    <property type="protein sequence ID" value="CAD1475173.1"/>
    <property type="molecule type" value="Genomic_DNA"/>
</dbReference>